<organism evidence="2 3">
    <name type="scientific">Cellulomonas fimi</name>
    <dbReference type="NCBI Taxonomy" id="1708"/>
    <lineage>
        <taxon>Bacteria</taxon>
        <taxon>Bacillati</taxon>
        <taxon>Actinomycetota</taxon>
        <taxon>Actinomycetes</taxon>
        <taxon>Micrococcales</taxon>
        <taxon>Cellulomonadaceae</taxon>
        <taxon>Cellulomonas</taxon>
    </lineage>
</organism>
<dbReference type="RefSeq" id="WP_169325413.1">
    <property type="nucleotide sequence ID" value="NZ_JABCJJ010000022.1"/>
</dbReference>
<protein>
    <submittedName>
        <fullName evidence="2">Uncharacterized protein</fullName>
    </submittedName>
</protein>
<keyword evidence="3" id="KW-1185">Reference proteome</keyword>
<feature type="transmembrane region" description="Helical" evidence="1">
    <location>
        <begin position="383"/>
        <end position="406"/>
    </location>
</feature>
<keyword evidence="1" id="KW-1133">Transmembrane helix</keyword>
<evidence type="ECO:0000313" key="2">
    <source>
        <dbReference type="EMBL" id="NMR21035.1"/>
    </source>
</evidence>
<reference evidence="2 3" key="1">
    <citation type="submission" date="2020-04" db="EMBL/GenBank/DDBJ databases">
        <title>Sequencing and Assembly of C. fimi.</title>
        <authorList>
            <person name="Ramsey A.R."/>
        </authorList>
    </citation>
    <scope>NUCLEOTIDE SEQUENCE [LARGE SCALE GENOMIC DNA]</scope>
    <source>
        <strain evidence="2 3">SB</strain>
    </source>
</reference>
<dbReference type="EMBL" id="JABCJJ010000022">
    <property type="protein sequence ID" value="NMR21035.1"/>
    <property type="molecule type" value="Genomic_DNA"/>
</dbReference>
<evidence type="ECO:0000313" key="3">
    <source>
        <dbReference type="Proteomes" id="UP000562124"/>
    </source>
</evidence>
<sequence length="481" mass="48047">MTFADHGGFDLALDVTEELLSPALLGAVTLPNPPDRDLNDAEMDLRVHVVSISAASVDVLVGERVLVRGDYVAQITVVAARVGGFPVPIPPGLSVADVRGTFAVPLAVSVGTVGGGARGVVLAPAPGGGSATVDQNALFASPPVQLLLAMAYVAAGGAQGNGEMAYQQRRQDIAARVDGAVVQLVQGAQASITRTMVIAEPAGLTFGGVRTSARSLKVLASLLLAPGNPAAATAVTLRRNALGAPLDHVALVLNNGSLLSAVRAAVSAGLGIPPTFPPWAPGHPSVILASTPVPTPPGTIPTLPNGAPAATVSVEFLLAQVNAAGLLQVDIRIQAVAFQSLATVVATATATAPVVATVAGGALTVGLGTPAIAVTSDVQINPFLYVIAVLLGQFTLFAILATLDLFAGPFLTSLLTTALGGAALPLPPAVAIPLAGPFAALTALSTSGVEPGAPLRVVTLPGPFPIPLPLDRAQDVTARFA</sequence>
<comment type="caution">
    <text evidence="2">The sequence shown here is derived from an EMBL/GenBank/DDBJ whole genome shotgun (WGS) entry which is preliminary data.</text>
</comment>
<gene>
    <name evidence="2" type="ORF">HIR71_12530</name>
</gene>
<proteinExistence type="predicted"/>
<evidence type="ECO:0000256" key="1">
    <source>
        <dbReference type="SAM" id="Phobius"/>
    </source>
</evidence>
<keyword evidence="1" id="KW-0472">Membrane</keyword>
<dbReference type="AlphaFoldDB" id="A0A7Y0M035"/>
<accession>A0A7Y0M035</accession>
<dbReference type="Proteomes" id="UP000562124">
    <property type="component" value="Unassembled WGS sequence"/>
</dbReference>
<name>A0A7Y0M035_CELFI</name>
<keyword evidence="1" id="KW-0812">Transmembrane</keyword>